<dbReference type="EMBL" id="CAJVPT010019886">
    <property type="protein sequence ID" value="CAG8644454.1"/>
    <property type="molecule type" value="Genomic_DNA"/>
</dbReference>
<name>A0ACA9NB43_9GLOM</name>
<evidence type="ECO:0000313" key="1">
    <source>
        <dbReference type="EMBL" id="CAG8644454.1"/>
    </source>
</evidence>
<gene>
    <name evidence="1" type="ORF">ACOLOM_LOCUS8052</name>
</gene>
<organism evidence="1 2">
    <name type="scientific">Acaulospora colombiana</name>
    <dbReference type="NCBI Taxonomy" id="27376"/>
    <lineage>
        <taxon>Eukaryota</taxon>
        <taxon>Fungi</taxon>
        <taxon>Fungi incertae sedis</taxon>
        <taxon>Mucoromycota</taxon>
        <taxon>Glomeromycotina</taxon>
        <taxon>Glomeromycetes</taxon>
        <taxon>Diversisporales</taxon>
        <taxon>Acaulosporaceae</taxon>
        <taxon>Acaulospora</taxon>
    </lineage>
</organism>
<proteinExistence type="predicted"/>
<comment type="caution">
    <text evidence="1">The sequence shown here is derived from an EMBL/GenBank/DDBJ whole genome shotgun (WGS) entry which is preliminary data.</text>
</comment>
<reference evidence="1" key="1">
    <citation type="submission" date="2021-06" db="EMBL/GenBank/DDBJ databases">
        <authorList>
            <person name="Kallberg Y."/>
            <person name="Tangrot J."/>
            <person name="Rosling A."/>
        </authorList>
    </citation>
    <scope>NUCLEOTIDE SEQUENCE</scope>
    <source>
        <strain evidence="1">CL356</strain>
    </source>
</reference>
<protein>
    <submittedName>
        <fullName evidence="1">1073_t:CDS:1</fullName>
    </submittedName>
</protein>
<feature type="non-terminal residue" evidence="1">
    <location>
        <position position="664"/>
    </location>
</feature>
<keyword evidence="2" id="KW-1185">Reference proteome</keyword>
<sequence length="664" mass="69498">MSTVNVCLSLLQAISDVEHRELMFLFGKHGRRSSYEFEDIPSLPSYSQEEITSNGSPTSNSMPPSVFSPGATQNGTISPTRKRVLSNPGYGTPGTMSASPYRTSFKPGSPSGSPVLNGVPGHQRNGSSTSFVPGHMRNGSTSSYGSDTNNVRGSISSVSGRPEYSTPNGQAAAPYGPPGTVAHGFQFRGGHARSPSTNSDIAGSPFRSTFASIDENLPDSTLSTSSSIQGPNPPSDAPPSPTLSNSSYHVYSSSAHARRHSRIHSRNLSIYFPRPGATTVHSIAEDGAQEIEAPVTLISGGGPTPTLGSGRTRPTPQSSSFVSSPQPRTQLGGGFKFGGKPPPSATSNSQSQSGNTSPTGSEGPGSVPMSKAATPNTSASQSTGTASRRGHHHRHSLSHSFFSFMEPSPSASSPAYNHRKQPSSGLTLSVTGASPTSTNTPISALPTASGWGPISPFPLSTTAAAFPSAQIIPPKRTMAFHPAALPNPSTQRSSSLVDKVTTLPGHMRNSLAFASLETLLGCVLWVMGQHAESLACTGLAYWIVFDALGVGLGVYGRLVEAGVGQGSLRLPYGAKRMETTAIFAQAVYLMFAAVYICKETLEHALLSAGDAGHHHHHEQGRGGVLSTGVLFKNNVKVLDATGVYLPSVRQTLRFFSSPNNWTTR</sequence>
<evidence type="ECO:0000313" key="2">
    <source>
        <dbReference type="Proteomes" id="UP000789525"/>
    </source>
</evidence>
<accession>A0ACA9NB43</accession>
<dbReference type="Proteomes" id="UP000789525">
    <property type="component" value="Unassembled WGS sequence"/>
</dbReference>